<protein>
    <submittedName>
        <fullName evidence="1">Uncharacterized protein</fullName>
    </submittedName>
</protein>
<proteinExistence type="predicted"/>
<keyword evidence="2" id="KW-1185">Reference proteome</keyword>
<organism evidence="1 2">
    <name type="scientific">Kaistia dalseonensis</name>
    <dbReference type="NCBI Taxonomy" id="410840"/>
    <lineage>
        <taxon>Bacteria</taxon>
        <taxon>Pseudomonadati</taxon>
        <taxon>Pseudomonadota</taxon>
        <taxon>Alphaproteobacteria</taxon>
        <taxon>Hyphomicrobiales</taxon>
        <taxon>Kaistiaceae</taxon>
        <taxon>Kaistia</taxon>
    </lineage>
</organism>
<sequence length="264" mass="28333">MAPRHVKSLISLKMVVDAARRKPVSACIPCSALKPLRALSSRPRTIHPLESDVISVGYPKLAVETKGRFSDSGAVFAVAIRESRLSSGGIALSSAGIGLHVCGIRLRQRGIALPNGGSTLSLCGTTLPLSEMRLPLCGIQLSNSEVAWQRRIQCHKQAPPKTVGNSNHKGARQRRHEFREIWQGVGTEAIAANEQRNSSLVWGECQGSGANPIASWSTRTIRCEQTPKQAPTPDGFNRLRIVRNSISTGGSIGADQDPGSLHNI</sequence>
<reference evidence="1 2" key="1">
    <citation type="submission" date="2023-07" db="EMBL/GenBank/DDBJ databases">
        <title>Genomic Encyclopedia of Type Strains, Phase IV (KMG-IV): sequencing the most valuable type-strain genomes for metagenomic binning, comparative biology and taxonomic classification.</title>
        <authorList>
            <person name="Goeker M."/>
        </authorList>
    </citation>
    <scope>NUCLEOTIDE SEQUENCE [LARGE SCALE GENOMIC DNA]</scope>
    <source>
        <strain evidence="1 2">B6-8</strain>
    </source>
</reference>
<gene>
    <name evidence="1" type="ORF">QO014_004264</name>
</gene>
<evidence type="ECO:0000313" key="2">
    <source>
        <dbReference type="Proteomes" id="UP001241603"/>
    </source>
</evidence>
<dbReference type="EMBL" id="JAUSVO010000006">
    <property type="protein sequence ID" value="MDQ0439858.1"/>
    <property type="molecule type" value="Genomic_DNA"/>
</dbReference>
<dbReference type="Proteomes" id="UP001241603">
    <property type="component" value="Unassembled WGS sequence"/>
</dbReference>
<name>A0ABU0HDD9_9HYPH</name>
<comment type="caution">
    <text evidence="1">The sequence shown here is derived from an EMBL/GenBank/DDBJ whole genome shotgun (WGS) entry which is preliminary data.</text>
</comment>
<accession>A0ABU0HDD9</accession>
<evidence type="ECO:0000313" key="1">
    <source>
        <dbReference type="EMBL" id="MDQ0439858.1"/>
    </source>
</evidence>